<protein>
    <submittedName>
        <fullName evidence="2">Uncharacterized protein</fullName>
    </submittedName>
</protein>
<name>W2NF03_PHYNI</name>
<proteinExistence type="predicted"/>
<gene>
    <name evidence="2" type="ORF">L914_08041</name>
</gene>
<feature type="region of interest" description="Disordered" evidence="1">
    <location>
        <begin position="1"/>
        <end position="49"/>
    </location>
</feature>
<accession>W2NF03</accession>
<evidence type="ECO:0000256" key="1">
    <source>
        <dbReference type="SAM" id="MobiDB-lite"/>
    </source>
</evidence>
<organism evidence="2">
    <name type="scientific">Phytophthora nicotianae</name>
    <name type="common">Potato buckeye rot agent</name>
    <name type="synonym">Phytophthora parasitica</name>
    <dbReference type="NCBI Taxonomy" id="4792"/>
    <lineage>
        <taxon>Eukaryota</taxon>
        <taxon>Sar</taxon>
        <taxon>Stramenopiles</taxon>
        <taxon>Oomycota</taxon>
        <taxon>Peronosporomycetes</taxon>
        <taxon>Peronosporales</taxon>
        <taxon>Peronosporaceae</taxon>
        <taxon>Phytophthora</taxon>
    </lineage>
</organism>
<dbReference type="VEuPathDB" id="FungiDB:PPTG_24816"/>
<dbReference type="AlphaFoldDB" id="W2NF03"/>
<dbReference type="EMBL" id="KI692718">
    <property type="protein sequence ID" value="ETM47227.1"/>
    <property type="molecule type" value="Genomic_DNA"/>
</dbReference>
<feature type="compositionally biased region" description="Basic residues" evidence="1">
    <location>
        <begin position="17"/>
        <end position="34"/>
    </location>
</feature>
<dbReference type="Proteomes" id="UP000054532">
    <property type="component" value="Unassembled WGS sequence"/>
</dbReference>
<reference evidence="2" key="1">
    <citation type="submission" date="2013-11" db="EMBL/GenBank/DDBJ databases">
        <title>The Genome Sequence of Phytophthora parasitica IAC_01/95.</title>
        <authorList>
            <consortium name="The Broad Institute Genomics Platform"/>
            <person name="Russ C."/>
            <person name="Tyler B."/>
            <person name="Panabieres F."/>
            <person name="Shan W."/>
            <person name="Tripathy S."/>
            <person name="Grunwald N."/>
            <person name="Machado M."/>
            <person name="Johnson C.S."/>
            <person name="Arredondo F."/>
            <person name="Hong C."/>
            <person name="Coffey M."/>
            <person name="Young S.K."/>
            <person name="Zeng Q."/>
            <person name="Gargeya S."/>
            <person name="Fitzgerald M."/>
            <person name="Abouelleil A."/>
            <person name="Alvarado L."/>
            <person name="Chapman S.B."/>
            <person name="Gainer-Dewar J."/>
            <person name="Goldberg J."/>
            <person name="Griggs A."/>
            <person name="Gujja S."/>
            <person name="Hansen M."/>
            <person name="Howarth C."/>
            <person name="Imamovic A."/>
            <person name="Ireland A."/>
            <person name="Larimer J."/>
            <person name="McCowan C."/>
            <person name="Murphy C."/>
            <person name="Pearson M."/>
            <person name="Poon T.W."/>
            <person name="Priest M."/>
            <person name="Roberts A."/>
            <person name="Saif S."/>
            <person name="Shea T."/>
            <person name="Sykes S."/>
            <person name="Wortman J."/>
            <person name="Nusbaum C."/>
            <person name="Birren B."/>
        </authorList>
    </citation>
    <scope>NUCLEOTIDE SEQUENCE [LARGE SCALE GENOMIC DNA]</scope>
    <source>
        <strain evidence="2">IAC_01/95</strain>
    </source>
</reference>
<feature type="compositionally biased region" description="Low complexity" evidence="1">
    <location>
        <begin position="7"/>
        <end position="16"/>
    </location>
</feature>
<evidence type="ECO:0000313" key="2">
    <source>
        <dbReference type="EMBL" id="ETM47227.1"/>
    </source>
</evidence>
<sequence>MALAGHVVAPVAPAVQQKKKNRPGSKKAKHRRLNPRREPVSSDSSPTESVVANYPISWQLSCNLSGKTSAYSRAIPYTRLLDLRCTSHDYTAKHSSRADFSSPLFGRE</sequence>
<feature type="non-terminal residue" evidence="2">
    <location>
        <position position="108"/>
    </location>
</feature>